<dbReference type="Proteomes" id="UP000198510">
    <property type="component" value="Unassembled WGS sequence"/>
</dbReference>
<dbReference type="SMART" id="SM00448">
    <property type="entry name" value="REC"/>
    <property type="match status" value="1"/>
</dbReference>
<dbReference type="InterPro" id="IPR011006">
    <property type="entry name" value="CheY-like_superfamily"/>
</dbReference>
<dbReference type="GO" id="GO:0000160">
    <property type="term" value="P:phosphorelay signal transduction system"/>
    <property type="evidence" value="ECO:0007669"/>
    <property type="project" value="InterPro"/>
</dbReference>
<dbReference type="InterPro" id="IPR052048">
    <property type="entry name" value="ST_Response_Regulator"/>
</dbReference>
<dbReference type="Gene3D" id="3.40.50.2300">
    <property type="match status" value="1"/>
</dbReference>
<dbReference type="EMBL" id="FNFO01000018">
    <property type="protein sequence ID" value="SDM65296.1"/>
    <property type="molecule type" value="Genomic_DNA"/>
</dbReference>
<keyword evidence="1" id="KW-0597">Phosphoprotein</keyword>
<dbReference type="RefSeq" id="WP_089688523.1">
    <property type="nucleotide sequence ID" value="NZ_FNFO01000018.1"/>
</dbReference>
<gene>
    <name evidence="3" type="ORF">SAMN05421823_11844</name>
</gene>
<name>A0A1G9UZV5_9BACT</name>
<feature type="domain" description="Response regulatory" evidence="2">
    <location>
        <begin position="6"/>
        <end position="133"/>
    </location>
</feature>
<evidence type="ECO:0000256" key="1">
    <source>
        <dbReference type="PROSITE-ProRule" id="PRU00169"/>
    </source>
</evidence>
<organism evidence="3 4">
    <name type="scientific">Catalinimonas alkaloidigena</name>
    <dbReference type="NCBI Taxonomy" id="1075417"/>
    <lineage>
        <taxon>Bacteria</taxon>
        <taxon>Pseudomonadati</taxon>
        <taxon>Bacteroidota</taxon>
        <taxon>Cytophagia</taxon>
        <taxon>Cytophagales</taxon>
        <taxon>Catalimonadaceae</taxon>
        <taxon>Catalinimonas</taxon>
    </lineage>
</organism>
<dbReference type="OrthoDB" id="1524091at2"/>
<dbReference type="InterPro" id="IPR001789">
    <property type="entry name" value="Sig_transdc_resp-reg_receiver"/>
</dbReference>
<protein>
    <submittedName>
        <fullName evidence="3">Two-component system, response regulator YesN</fullName>
    </submittedName>
</protein>
<dbReference type="Pfam" id="PF00072">
    <property type="entry name" value="Response_reg"/>
    <property type="match status" value="1"/>
</dbReference>
<feature type="modified residue" description="4-aspartylphosphate" evidence="1">
    <location>
        <position position="64"/>
    </location>
</feature>
<sequence>MRKLHKILLVDDDEINNYLNTTILKDLDIAETISVALNGKQALEYLLDHCDQPARTCPELVIFDHHMPVMDGLEMIRTLHEKGFMQRANMVFLLLGIRAKQEVIEEFLRLGVQEFTDKPLEEQTVLEAYHKYWRGDTAQEHV</sequence>
<dbReference type="STRING" id="1075417.SAMN05421823_11844"/>
<evidence type="ECO:0000313" key="3">
    <source>
        <dbReference type="EMBL" id="SDM65296.1"/>
    </source>
</evidence>
<dbReference type="SUPFAM" id="SSF52172">
    <property type="entry name" value="CheY-like"/>
    <property type="match status" value="1"/>
</dbReference>
<evidence type="ECO:0000259" key="2">
    <source>
        <dbReference type="PROSITE" id="PS50110"/>
    </source>
</evidence>
<keyword evidence="4" id="KW-1185">Reference proteome</keyword>
<dbReference type="PANTHER" id="PTHR43228">
    <property type="entry name" value="TWO-COMPONENT RESPONSE REGULATOR"/>
    <property type="match status" value="1"/>
</dbReference>
<dbReference type="AlphaFoldDB" id="A0A1G9UZV5"/>
<dbReference type="PROSITE" id="PS50110">
    <property type="entry name" value="RESPONSE_REGULATORY"/>
    <property type="match status" value="1"/>
</dbReference>
<accession>A0A1G9UZV5</accession>
<reference evidence="3 4" key="1">
    <citation type="submission" date="2016-10" db="EMBL/GenBank/DDBJ databases">
        <authorList>
            <person name="de Groot N.N."/>
        </authorList>
    </citation>
    <scope>NUCLEOTIDE SEQUENCE [LARGE SCALE GENOMIC DNA]</scope>
    <source>
        <strain evidence="3 4">DSM 25186</strain>
    </source>
</reference>
<dbReference type="PANTHER" id="PTHR43228:SF12">
    <property type="entry name" value="TWO-COMPONENT RESPONSE REGULATOR 24"/>
    <property type="match status" value="1"/>
</dbReference>
<evidence type="ECO:0000313" key="4">
    <source>
        <dbReference type="Proteomes" id="UP000198510"/>
    </source>
</evidence>
<proteinExistence type="predicted"/>